<dbReference type="AlphaFoldDB" id="A0A174ZGY1"/>
<organism evidence="3 4">
    <name type="scientific">[Eubacterium] siraeum</name>
    <dbReference type="NCBI Taxonomy" id="39492"/>
    <lineage>
        <taxon>Bacteria</taxon>
        <taxon>Bacillati</taxon>
        <taxon>Bacillota</taxon>
        <taxon>Clostridia</taxon>
        <taxon>Eubacteriales</taxon>
        <taxon>Oscillospiraceae</taxon>
        <taxon>Oscillospiraceae incertae sedis</taxon>
    </lineage>
</organism>
<name>A0A174ZGY1_9FIRM</name>
<dbReference type="EMBL" id="CZBY01000004">
    <property type="protein sequence ID" value="CUQ83241.1"/>
    <property type="molecule type" value="Genomic_DNA"/>
</dbReference>
<feature type="domain" description="ChlI/MoxR AAA lid" evidence="2">
    <location>
        <begin position="238"/>
        <end position="309"/>
    </location>
</feature>
<protein>
    <submittedName>
        <fullName evidence="3">Recombination factor protein RarA</fullName>
    </submittedName>
</protein>
<evidence type="ECO:0000313" key="4">
    <source>
        <dbReference type="Proteomes" id="UP000095662"/>
    </source>
</evidence>
<dbReference type="OrthoDB" id="9808397at2"/>
<dbReference type="InterPro" id="IPR050764">
    <property type="entry name" value="CbbQ/NirQ/NorQ/GpvN"/>
</dbReference>
<evidence type="ECO:0000259" key="1">
    <source>
        <dbReference type="Pfam" id="PF07726"/>
    </source>
</evidence>
<evidence type="ECO:0000259" key="2">
    <source>
        <dbReference type="Pfam" id="PF17863"/>
    </source>
</evidence>
<dbReference type="InterPro" id="IPR011703">
    <property type="entry name" value="ATPase_AAA-3"/>
</dbReference>
<proteinExistence type="predicted"/>
<dbReference type="SUPFAM" id="SSF52540">
    <property type="entry name" value="P-loop containing nucleoside triphosphate hydrolases"/>
    <property type="match status" value="1"/>
</dbReference>
<dbReference type="Pfam" id="PF17863">
    <property type="entry name" value="AAA_lid_2"/>
    <property type="match status" value="1"/>
</dbReference>
<gene>
    <name evidence="3" type="ORF">ERS852540_00642</name>
</gene>
<dbReference type="Gene3D" id="3.40.50.300">
    <property type="entry name" value="P-loop containing nucleotide triphosphate hydrolases"/>
    <property type="match status" value="1"/>
</dbReference>
<accession>A0A174ZGY1</accession>
<dbReference type="PANTHER" id="PTHR42759:SF5">
    <property type="entry name" value="METHANOL DEHYDROGENASE REGULATOR"/>
    <property type="match status" value="1"/>
</dbReference>
<dbReference type="PIRSF" id="PIRSF002849">
    <property type="entry name" value="AAA_ATPase_chaperone_MoxR_prd"/>
    <property type="match status" value="1"/>
</dbReference>
<dbReference type="InterPro" id="IPR027417">
    <property type="entry name" value="P-loop_NTPase"/>
</dbReference>
<dbReference type="GO" id="GO:0016887">
    <property type="term" value="F:ATP hydrolysis activity"/>
    <property type="evidence" value="ECO:0007669"/>
    <property type="project" value="InterPro"/>
</dbReference>
<dbReference type="InterPro" id="IPR041628">
    <property type="entry name" value="ChlI/MoxR_AAA_lid"/>
</dbReference>
<dbReference type="Proteomes" id="UP000095662">
    <property type="component" value="Unassembled WGS sequence"/>
</dbReference>
<dbReference type="Pfam" id="PF07726">
    <property type="entry name" value="AAA_3"/>
    <property type="match status" value="1"/>
</dbReference>
<dbReference type="GO" id="GO:0005524">
    <property type="term" value="F:ATP binding"/>
    <property type="evidence" value="ECO:0007669"/>
    <property type="project" value="InterPro"/>
</dbReference>
<dbReference type="STRING" id="39492.ERS852540_00642"/>
<reference evidence="3 4" key="1">
    <citation type="submission" date="2015-09" db="EMBL/GenBank/DDBJ databases">
        <authorList>
            <consortium name="Pathogen Informatics"/>
        </authorList>
    </citation>
    <scope>NUCLEOTIDE SEQUENCE [LARGE SCALE GENOMIC DNA]</scope>
    <source>
        <strain evidence="3 4">2789STDY5834928</strain>
    </source>
</reference>
<dbReference type="Gene3D" id="1.10.8.80">
    <property type="entry name" value="Magnesium chelatase subunit I, C-Terminal domain"/>
    <property type="match status" value="1"/>
</dbReference>
<feature type="domain" description="ATPase AAA-3" evidence="1">
    <location>
        <begin position="45"/>
        <end position="175"/>
    </location>
</feature>
<dbReference type="CDD" id="cd00009">
    <property type="entry name" value="AAA"/>
    <property type="match status" value="1"/>
</dbReference>
<dbReference type="PANTHER" id="PTHR42759">
    <property type="entry name" value="MOXR FAMILY PROTEIN"/>
    <property type="match status" value="1"/>
</dbReference>
<evidence type="ECO:0000313" key="3">
    <source>
        <dbReference type="EMBL" id="CUQ83241.1"/>
    </source>
</evidence>
<sequence>MENNNSVNFADYEFIPKLLTQIEKVIIGKRDVVKMLVAALLSGGHVLIEDVPGTGKTTLAMTLAKATSLSCRRVQFTPDVMASDITGFTMYNKESERFEYRNGLVMSNIFIADEINRTSPKTQSALLEAMEEKKVTVDGVAHKLPDPFMVIATENEFGYVGTYPLPEAQLDRFLIKLSVGYPTAEDEAMILYRRKNGDPIETVEPVCSADDITRCISAVRDTHIDAAIYKYIVDIVSATRNHPFVALGASPRASIALMRASQSVAFMDGRNYVTPEDVALMVNYVLPHRIHLTQEAKVKRVSVELVISEIMKAVRPPFKSNE</sequence>